<comment type="subcellular location">
    <subcellularLocation>
        <location evidence="1">Cell envelope</location>
    </subcellularLocation>
</comment>
<evidence type="ECO:0000256" key="3">
    <source>
        <dbReference type="ARBA" id="ARBA00022729"/>
    </source>
</evidence>
<sequence length="259" mass="28801">MRRKIAILMLACITMLAVTACKDSADTGKRTFTVGFDKDFPPFGFVDENGNYTGFDLEVAAEVAKRLGWELKLQPISWEAKDMELSAGNIDCIWNGFTINGREDDYTWTDPYMANRQVFVVRADSGIKTLDDLKGKTVAVQLDSSAEAALNDRPDLLESFGEYIKTADYNTAMMDLEAGAVDAVAMDETVAMYQIEKRGLKFSILEETLAEEMYGVGFRLGNEELRDTVQKVLEEMAADGTLSEISVKWFGKDVTIIGK</sequence>
<dbReference type="CDD" id="cd00996">
    <property type="entry name" value="PBP2_AatB_like"/>
    <property type="match status" value="1"/>
</dbReference>
<dbReference type="RefSeq" id="WP_015358683.1">
    <property type="nucleotide sequence ID" value="NZ_CP014672.1"/>
</dbReference>
<evidence type="ECO:0000313" key="8">
    <source>
        <dbReference type="Proteomes" id="UP000092971"/>
    </source>
</evidence>
<feature type="chain" id="PRO_5039562892" evidence="5">
    <location>
        <begin position="21"/>
        <end position="259"/>
    </location>
</feature>
<evidence type="ECO:0000256" key="5">
    <source>
        <dbReference type="SAM" id="SignalP"/>
    </source>
</evidence>
<dbReference type="Proteomes" id="UP000092971">
    <property type="component" value="Chromosome"/>
</dbReference>
<evidence type="ECO:0000256" key="4">
    <source>
        <dbReference type="RuleBase" id="RU003744"/>
    </source>
</evidence>
<evidence type="ECO:0000259" key="6">
    <source>
        <dbReference type="SMART" id="SM00062"/>
    </source>
</evidence>
<name>A0A1B1YCB2_THEST</name>
<dbReference type="GO" id="GO:0030313">
    <property type="term" value="C:cell envelope"/>
    <property type="evidence" value="ECO:0007669"/>
    <property type="project" value="UniProtKB-SubCell"/>
</dbReference>
<dbReference type="SUPFAM" id="SSF53850">
    <property type="entry name" value="Periplasmic binding protein-like II"/>
    <property type="match status" value="1"/>
</dbReference>
<accession>A0A1B1YCB2</accession>
<dbReference type="PROSITE" id="PS01039">
    <property type="entry name" value="SBP_BACTERIAL_3"/>
    <property type="match status" value="1"/>
</dbReference>
<dbReference type="InterPro" id="IPR018313">
    <property type="entry name" value="SBP_3_CS"/>
</dbReference>
<dbReference type="InterPro" id="IPR001638">
    <property type="entry name" value="Solute-binding_3/MltF_N"/>
</dbReference>
<gene>
    <name evidence="7" type="ORF">CSTERTH_04725</name>
</gene>
<organism evidence="7 8">
    <name type="scientific">Thermoclostridium stercorarium subsp. thermolacticum DSM 2910</name>
    <dbReference type="NCBI Taxonomy" id="1121336"/>
    <lineage>
        <taxon>Bacteria</taxon>
        <taxon>Bacillati</taxon>
        <taxon>Bacillota</taxon>
        <taxon>Clostridia</taxon>
        <taxon>Eubacteriales</taxon>
        <taxon>Oscillospiraceae</taxon>
        <taxon>Thermoclostridium</taxon>
    </lineage>
</organism>
<dbReference type="Gene3D" id="3.40.190.10">
    <property type="entry name" value="Periplasmic binding protein-like II"/>
    <property type="match status" value="2"/>
</dbReference>
<feature type="domain" description="Solute-binding protein family 3/N-terminal" evidence="6">
    <location>
        <begin position="31"/>
        <end position="253"/>
    </location>
</feature>
<feature type="signal peptide" evidence="5">
    <location>
        <begin position="1"/>
        <end position="20"/>
    </location>
</feature>
<dbReference type="EMBL" id="CP014672">
    <property type="protein sequence ID" value="ANW98395.1"/>
    <property type="molecule type" value="Genomic_DNA"/>
</dbReference>
<dbReference type="OrthoDB" id="9775197at2"/>
<comment type="similarity">
    <text evidence="2 4">Belongs to the bacterial solute-binding protein 3 family.</text>
</comment>
<protein>
    <submittedName>
        <fullName evidence="7">ABC transporter substrate-binding protein</fullName>
    </submittedName>
</protein>
<dbReference type="PANTHER" id="PTHR35936">
    <property type="entry name" value="MEMBRANE-BOUND LYTIC MUREIN TRANSGLYCOSYLASE F"/>
    <property type="match status" value="1"/>
</dbReference>
<dbReference type="Pfam" id="PF00497">
    <property type="entry name" value="SBP_bac_3"/>
    <property type="match status" value="1"/>
</dbReference>
<reference evidence="7 8" key="1">
    <citation type="submission" date="2016-02" db="EMBL/GenBank/DDBJ databases">
        <title>Comparison of Clostridium stercorarium subspecies using comparative genomics and transcriptomics.</title>
        <authorList>
            <person name="Schellenberg J."/>
            <person name="Thallinger G."/>
            <person name="Levin D.B."/>
            <person name="Zhang X."/>
            <person name="Alvare G."/>
            <person name="Fristensky B."/>
            <person name="Sparling R."/>
        </authorList>
    </citation>
    <scope>NUCLEOTIDE SEQUENCE [LARGE SCALE GENOMIC DNA]</scope>
    <source>
        <strain evidence="7 8">DSM 2910</strain>
    </source>
</reference>
<dbReference type="AlphaFoldDB" id="A0A1B1YCB2"/>
<evidence type="ECO:0000313" key="7">
    <source>
        <dbReference type="EMBL" id="ANW98395.1"/>
    </source>
</evidence>
<dbReference type="PANTHER" id="PTHR35936:SF19">
    <property type="entry name" value="AMINO-ACID-BINDING PROTEIN YXEM-RELATED"/>
    <property type="match status" value="1"/>
</dbReference>
<keyword evidence="3 5" id="KW-0732">Signal</keyword>
<evidence type="ECO:0000256" key="1">
    <source>
        <dbReference type="ARBA" id="ARBA00004196"/>
    </source>
</evidence>
<dbReference type="SMART" id="SM00062">
    <property type="entry name" value="PBPb"/>
    <property type="match status" value="1"/>
</dbReference>
<dbReference type="PROSITE" id="PS51257">
    <property type="entry name" value="PROKAR_LIPOPROTEIN"/>
    <property type="match status" value="1"/>
</dbReference>
<proteinExistence type="inferred from homology"/>
<evidence type="ECO:0000256" key="2">
    <source>
        <dbReference type="ARBA" id="ARBA00010333"/>
    </source>
</evidence>